<dbReference type="AlphaFoldDB" id="A0A7X3LTU5"/>
<dbReference type="EMBL" id="WUMV01000003">
    <property type="protein sequence ID" value="MXN65015.1"/>
    <property type="molecule type" value="Genomic_DNA"/>
</dbReference>
<feature type="domain" description="HTH marR-type" evidence="4">
    <location>
        <begin position="7"/>
        <end position="139"/>
    </location>
</feature>
<evidence type="ECO:0000256" key="2">
    <source>
        <dbReference type="ARBA" id="ARBA00023125"/>
    </source>
</evidence>
<dbReference type="GO" id="GO:0003700">
    <property type="term" value="F:DNA-binding transcription factor activity"/>
    <property type="evidence" value="ECO:0007669"/>
    <property type="project" value="InterPro"/>
</dbReference>
<evidence type="ECO:0000256" key="3">
    <source>
        <dbReference type="ARBA" id="ARBA00023163"/>
    </source>
</evidence>
<dbReference type="PROSITE" id="PS50995">
    <property type="entry name" value="HTH_MARR_2"/>
    <property type="match status" value="1"/>
</dbReference>
<dbReference type="PANTHER" id="PTHR42756:SF1">
    <property type="entry name" value="TRANSCRIPTIONAL REPRESSOR OF EMRAB OPERON"/>
    <property type="match status" value="1"/>
</dbReference>
<gene>
    <name evidence="5" type="ORF">GR183_08865</name>
</gene>
<evidence type="ECO:0000313" key="5">
    <source>
        <dbReference type="EMBL" id="MXN65015.1"/>
    </source>
</evidence>
<dbReference type="Proteomes" id="UP000433101">
    <property type="component" value="Unassembled WGS sequence"/>
</dbReference>
<sequence length="164" mass="18027">MAEQAQLNTVLRSIRRIMRAVDIQSKQVMKTVGLTVPQVVILQTIKDEGAITSKRLAEGANLSPATVVTILDKLEAKSLVERKRDTRDRRVVYTSLTRAGKEALRTAPPLLHHAFSARFGELSPERRRQIIEALEDVAEMMGAKEIEAAPVLHVAALEGVGEAP</sequence>
<comment type="caution">
    <text evidence="5">The sequence shown here is derived from an EMBL/GenBank/DDBJ whole genome shotgun (WGS) entry which is preliminary data.</text>
</comment>
<evidence type="ECO:0000313" key="6">
    <source>
        <dbReference type="Proteomes" id="UP000433101"/>
    </source>
</evidence>
<evidence type="ECO:0000259" key="4">
    <source>
        <dbReference type="PROSITE" id="PS50995"/>
    </source>
</evidence>
<accession>A0A7X3LTU5</accession>
<keyword evidence="2" id="KW-0238">DNA-binding</keyword>
<protein>
    <submittedName>
        <fullName evidence="5">MarR family transcriptional regulator</fullName>
    </submittedName>
</protein>
<dbReference type="InterPro" id="IPR036390">
    <property type="entry name" value="WH_DNA-bd_sf"/>
</dbReference>
<dbReference type="RefSeq" id="WP_160775243.1">
    <property type="nucleotide sequence ID" value="NZ_WUMV01000003.1"/>
</dbReference>
<dbReference type="SMART" id="SM00347">
    <property type="entry name" value="HTH_MARR"/>
    <property type="match status" value="1"/>
</dbReference>
<dbReference type="Pfam" id="PF01047">
    <property type="entry name" value="MarR"/>
    <property type="match status" value="1"/>
</dbReference>
<keyword evidence="3" id="KW-0804">Transcription</keyword>
<proteinExistence type="predicted"/>
<reference evidence="5 6" key="1">
    <citation type="submission" date="2019-12" db="EMBL/GenBank/DDBJ databases">
        <authorList>
            <person name="Li M."/>
        </authorList>
    </citation>
    <scope>NUCLEOTIDE SEQUENCE [LARGE SCALE GENOMIC DNA]</scope>
    <source>
        <strain evidence="5 6">GBMRC 2046</strain>
    </source>
</reference>
<keyword evidence="1" id="KW-0805">Transcription regulation</keyword>
<name>A0A7X3LTU5_9HYPH</name>
<dbReference type="InterPro" id="IPR000835">
    <property type="entry name" value="HTH_MarR-typ"/>
</dbReference>
<dbReference type="PANTHER" id="PTHR42756">
    <property type="entry name" value="TRANSCRIPTIONAL REGULATOR, MARR"/>
    <property type="match status" value="1"/>
</dbReference>
<evidence type="ECO:0000256" key="1">
    <source>
        <dbReference type="ARBA" id="ARBA00023015"/>
    </source>
</evidence>
<dbReference type="GO" id="GO:0003677">
    <property type="term" value="F:DNA binding"/>
    <property type="evidence" value="ECO:0007669"/>
    <property type="project" value="UniProtKB-KW"/>
</dbReference>
<dbReference type="SUPFAM" id="SSF46785">
    <property type="entry name" value="Winged helix' DNA-binding domain"/>
    <property type="match status" value="1"/>
</dbReference>
<organism evidence="5 6">
    <name type="scientific">Stappia sediminis</name>
    <dbReference type="NCBI Taxonomy" id="2692190"/>
    <lineage>
        <taxon>Bacteria</taxon>
        <taxon>Pseudomonadati</taxon>
        <taxon>Pseudomonadota</taxon>
        <taxon>Alphaproteobacteria</taxon>
        <taxon>Hyphomicrobiales</taxon>
        <taxon>Stappiaceae</taxon>
        <taxon>Stappia</taxon>
    </lineage>
</organism>
<dbReference type="Gene3D" id="1.10.10.10">
    <property type="entry name" value="Winged helix-like DNA-binding domain superfamily/Winged helix DNA-binding domain"/>
    <property type="match status" value="1"/>
</dbReference>
<dbReference type="InterPro" id="IPR036388">
    <property type="entry name" value="WH-like_DNA-bd_sf"/>
</dbReference>
<keyword evidence="6" id="KW-1185">Reference proteome</keyword>